<dbReference type="InterPro" id="IPR013785">
    <property type="entry name" value="Aldolase_TIM"/>
</dbReference>
<reference evidence="1 2" key="1">
    <citation type="submission" date="2018-09" db="EMBL/GenBank/DDBJ databases">
        <title>Genomic investigation of the strawberry pathogen Phytophthora fragariae indicates pathogenicity is determined by transcriptional variation in three key races.</title>
        <authorList>
            <person name="Adams T.M."/>
            <person name="Armitage A.D."/>
            <person name="Sobczyk M.K."/>
            <person name="Bates H.J."/>
            <person name="Dunwell J.M."/>
            <person name="Nellist C.F."/>
            <person name="Harrison R.J."/>
        </authorList>
    </citation>
    <scope>NUCLEOTIDE SEQUENCE [LARGE SCALE GENOMIC DNA]</scope>
    <source>
        <strain evidence="1 2">SCRP249</strain>
    </source>
</reference>
<name>A0A6A3NKT6_9STRA</name>
<evidence type="ECO:0000313" key="2">
    <source>
        <dbReference type="Proteomes" id="UP000429607"/>
    </source>
</evidence>
<protein>
    <recommendedName>
        <fullName evidence="3">NADH:flavin oxidoreductase/NADH oxidase N-terminal domain-containing protein</fullName>
    </recommendedName>
</protein>
<dbReference type="Proteomes" id="UP000429607">
    <property type="component" value="Unassembled WGS sequence"/>
</dbReference>
<sequence length="149" mass="16937">MALIENYKLLKPLQMSDYHLLKNNVVFGPATPARINPRSHAPSEMTATYYEQRSRAGLIIRKPAPSLSKASDALDAKMQDGDGQLQLHAGYCGGGNLQWRDDLVSFVRGFTSNPDLVQRFRNDWPLNERFYMYWDPYITPPAYAEKGIV</sequence>
<dbReference type="InterPro" id="IPR045247">
    <property type="entry name" value="Oye-like"/>
</dbReference>
<dbReference type="Gene3D" id="3.20.20.70">
    <property type="entry name" value="Aldolase class I"/>
    <property type="match status" value="2"/>
</dbReference>
<gene>
    <name evidence="1" type="ORF">PR001_g5588</name>
</gene>
<evidence type="ECO:0000313" key="1">
    <source>
        <dbReference type="EMBL" id="KAE9043885.1"/>
    </source>
</evidence>
<dbReference type="PANTHER" id="PTHR22893:SF91">
    <property type="entry name" value="NADPH DEHYDROGENASE 2-RELATED"/>
    <property type="match status" value="1"/>
</dbReference>
<dbReference type="GO" id="GO:0016491">
    <property type="term" value="F:oxidoreductase activity"/>
    <property type="evidence" value="ECO:0007669"/>
    <property type="project" value="InterPro"/>
</dbReference>
<evidence type="ECO:0008006" key="3">
    <source>
        <dbReference type="Google" id="ProtNLM"/>
    </source>
</evidence>
<dbReference type="GO" id="GO:0010181">
    <property type="term" value="F:FMN binding"/>
    <property type="evidence" value="ECO:0007669"/>
    <property type="project" value="InterPro"/>
</dbReference>
<comment type="caution">
    <text evidence="1">The sequence shown here is derived from an EMBL/GenBank/DDBJ whole genome shotgun (WGS) entry which is preliminary data.</text>
</comment>
<dbReference type="EMBL" id="QXFV01000251">
    <property type="protein sequence ID" value="KAE9043885.1"/>
    <property type="molecule type" value="Genomic_DNA"/>
</dbReference>
<organism evidence="1 2">
    <name type="scientific">Phytophthora rubi</name>
    <dbReference type="NCBI Taxonomy" id="129364"/>
    <lineage>
        <taxon>Eukaryota</taxon>
        <taxon>Sar</taxon>
        <taxon>Stramenopiles</taxon>
        <taxon>Oomycota</taxon>
        <taxon>Peronosporomycetes</taxon>
        <taxon>Peronosporales</taxon>
        <taxon>Peronosporaceae</taxon>
        <taxon>Phytophthora</taxon>
    </lineage>
</organism>
<proteinExistence type="predicted"/>
<dbReference type="SUPFAM" id="SSF51395">
    <property type="entry name" value="FMN-linked oxidoreductases"/>
    <property type="match status" value="2"/>
</dbReference>
<dbReference type="AlphaFoldDB" id="A0A6A3NKT6"/>
<accession>A0A6A3NKT6</accession>
<dbReference type="PANTHER" id="PTHR22893">
    <property type="entry name" value="NADH OXIDOREDUCTASE-RELATED"/>
    <property type="match status" value="1"/>
</dbReference>